<dbReference type="Gene3D" id="3.40.50.1820">
    <property type="entry name" value="alpha/beta hydrolase"/>
    <property type="match status" value="1"/>
</dbReference>
<evidence type="ECO:0000256" key="3">
    <source>
        <dbReference type="ARBA" id="ARBA00023098"/>
    </source>
</evidence>
<dbReference type="RefSeq" id="WP_061949239.1">
    <property type="nucleotide sequence ID" value="NZ_LTAO01000023.1"/>
</dbReference>
<keyword evidence="4" id="KW-0472">Membrane</keyword>
<organism evidence="5 6">
    <name type="scientific">Alkalihalobacillus trypoxylicola</name>
    <dbReference type="NCBI Taxonomy" id="519424"/>
    <lineage>
        <taxon>Bacteria</taxon>
        <taxon>Bacillati</taxon>
        <taxon>Bacillota</taxon>
        <taxon>Bacilli</taxon>
        <taxon>Bacillales</taxon>
        <taxon>Bacillaceae</taxon>
        <taxon>Alkalihalobacillus</taxon>
    </lineage>
</organism>
<keyword evidence="4" id="KW-0812">Transmembrane</keyword>
<evidence type="ECO:0000313" key="5">
    <source>
        <dbReference type="EMBL" id="KYG29439.1"/>
    </source>
</evidence>
<proteinExistence type="predicted"/>
<keyword evidence="6" id="KW-1185">Reference proteome</keyword>
<feature type="transmembrane region" description="Helical" evidence="4">
    <location>
        <begin position="76"/>
        <end position="95"/>
    </location>
</feature>
<feature type="transmembrane region" description="Helical" evidence="4">
    <location>
        <begin position="23"/>
        <end position="41"/>
    </location>
</feature>
<name>A0A161PC59_9BACI</name>
<keyword evidence="2" id="KW-0442">Lipid degradation</keyword>
<keyword evidence="1" id="KW-0378">Hydrolase</keyword>
<dbReference type="Proteomes" id="UP000075806">
    <property type="component" value="Unassembled WGS sequence"/>
</dbReference>
<dbReference type="PANTHER" id="PTHR10272">
    <property type="entry name" value="PLATELET-ACTIVATING FACTOR ACETYLHYDROLASE"/>
    <property type="match status" value="1"/>
</dbReference>
<protein>
    <recommendedName>
        <fullName evidence="7">Carboxylic ester hydrolase</fullName>
    </recommendedName>
</protein>
<evidence type="ECO:0000256" key="4">
    <source>
        <dbReference type="SAM" id="Phobius"/>
    </source>
</evidence>
<keyword evidence="3" id="KW-0443">Lipid metabolism</keyword>
<dbReference type="InterPro" id="IPR029058">
    <property type="entry name" value="AB_hydrolase_fold"/>
</dbReference>
<dbReference type="OrthoDB" id="9814760at2"/>
<sequence>MNLIEITFFLVLLCSLLTLKRRGLHFSFQIILFVLLMAIFIMGDWRWPMIPLYILPILLCWRLYRRESTFTLKQKITFTGFLLLAFLLPSYLFPWSTFHEPTGSYKVGTQSFEITDHNREEKWVTEKAPRRLMVQMWYPTNEVKDGQKAPYHSHPALYMKDFSKENGIPGFLLQSFVKQETFAWEKAPLLKSNKNFPVLLFSHGYGSNRSQSQFQMNELASHGYIVISIDHTYYSLGTVFPDGSIPGLNDAPFSQEPEIMDPYVIEWSEDAQSVANWVEEVNAGSIADHSWLEQLEGKLDLNRLGYLGHSFGGAAASHTLAVDSRFKVGINMDGFPYGEAYQLGVDQPFLTMTSDEELLPILIDDAQYLDEFYERIEEISGKEYMISIDGALHMDFTDFPLLSPITSWIGMTGKVAAKEQHAQINETVLHFLEQHLINAEH</sequence>
<feature type="transmembrane region" description="Helical" evidence="4">
    <location>
        <begin position="47"/>
        <end position="64"/>
    </location>
</feature>
<dbReference type="GO" id="GO:0016042">
    <property type="term" value="P:lipid catabolic process"/>
    <property type="evidence" value="ECO:0007669"/>
    <property type="project" value="UniProtKB-KW"/>
</dbReference>
<reference evidence="5" key="1">
    <citation type="submission" date="2016-02" db="EMBL/GenBank/DDBJ databases">
        <title>Genome sequence of Bacillus trypoxylicola KCTC 13244(T).</title>
        <authorList>
            <person name="Jeong H."/>
            <person name="Park S.-H."/>
            <person name="Choi S.-K."/>
        </authorList>
    </citation>
    <scope>NUCLEOTIDE SEQUENCE [LARGE SCALE GENOMIC DNA]</scope>
    <source>
        <strain evidence="5">KCTC 13244</strain>
    </source>
</reference>
<dbReference type="SUPFAM" id="SSF53474">
    <property type="entry name" value="alpha/beta-Hydrolases"/>
    <property type="match status" value="1"/>
</dbReference>
<dbReference type="AlphaFoldDB" id="A0A161PC59"/>
<dbReference type="STRING" id="519424.AZF04_07915"/>
<dbReference type="EMBL" id="LTAO01000023">
    <property type="protein sequence ID" value="KYG29439.1"/>
    <property type="molecule type" value="Genomic_DNA"/>
</dbReference>
<accession>A0A161PC59</accession>
<evidence type="ECO:0000256" key="2">
    <source>
        <dbReference type="ARBA" id="ARBA00022963"/>
    </source>
</evidence>
<evidence type="ECO:0000313" key="6">
    <source>
        <dbReference type="Proteomes" id="UP000075806"/>
    </source>
</evidence>
<dbReference type="GO" id="GO:0003847">
    <property type="term" value="F:1-alkyl-2-acetylglycerophosphocholine esterase activity"/>
    <property type="evidence" value="ECO:0007669"/>
    <property type="project" value="TreeGrafter"/>
</dbReference>
<gene>
    <name evidence="5" type="ORF">AZF04_07915</name>
</gene>
<comment type="caution">
    <text evidence="5">The sequence shown here is derived from an EMBL/GenBank/DDBJ whole genome shotgun (WGS) entry which is preliminary data.</text>
</comment>
<dbReference type="Pfam" id="PF03403">
    <property type="entry name" value="PAF-AH_p_II"/>
    <property type="match status" value="1"/>
</dbReference>
<dbReference type="PANTHER" id="PTHR10272:SF0">
    <property type="entry name" value="PLATELET-ACTIVATING FACTOR ACETYLHYDROLASE"/>
    <property type="match status" value="1"/>
</dbReference>
<evidence type="ECO:0008006" key="7">
    <source>
        <dbReference type="Google" id="ProtNLM"/>
    </source>
</evidence>
<evidence type="ECO:0000256" key="1">
    <source>
        <dbReference type="ARBA" id="ARBA00022801"/>
    </source>
</evidence>
<keyword evidence="4" id="KW-1133">Transmembrane helix</keyword>